<evidence type="ECO:0000313" key="13">
    <source>
        <dbReference type="EMBL" id="MCU6695320.1"/>
    </source>
</evidence>
<feature type="transmembrane region" description="Helical" evidence="11">
    <location>
        <begin position="291"/>
        <end position="312"/>
    </location>
</feature>
<evidence type="ECO:0000256" key="8">
    <source>
        <dbReference type="ARBA" id="ARBA00023186"/>
    </source>
</evidence>
<keyword evidence="4 9" id="KW-0812">Transmembrane</keyword>
<keyword evidence="14" id="KW-1185">Reference proteome</keyword>
<sequence>MTGLFLTRNATPILSQFAAILGWLIERIFDLLYSMGTPSVGLAIILFTIVVYTLMIPLTYKQQKFARMSVRMNPEIQAIQKKYQGKQDQVSMVKMQDEMKAVYAKYGTSQTGSCLPLLIQFPVLLAVYRVVYAIPAYVDKVRAAYYPLVTELMASKGAQDVIMGLKSAAQFKKQGFTENTIIDVLNKASTAEWDSIAAAFPDLSSVMETARQTLNGFNNFFGLNIANSPWYSAKQYLGEHNYLFLLVAIAIPVLAGLTQWVSVRLMPQAANGGGDDSNNEMMQSMKMMNNFMPLMSVYFCAVLPVGVGLYWVMSGVVRMVQQLVINKYLSKMDIDEEIKKNIEKYNRKREKDGLPPEKLNNVARSSAKSVNKKPELSAAERAKQIQDSTEFYKNTEAKPGSLAAKARMVEKFDEKNKKK</sequence>
<dbReference type="Proteomes" id="UP001652461">
    <property type="component" value="Unassembled WGS sequence"/>
</dbReference>
<evidence type="ECO:0000256" key="7">
    <source>
        <dbReference type="ARBA" id="ARBA00023136"/>
    </source>
</evidence>
<comment type="similarity">
    <text evidence="9">Belongs to the OXA1/ALB3/YidC family.</text>
</comment>
<dbReference type="Pfam" id="PF02096">
    <property type="entry name" value="60KD_IMP"/>
    <property type="match status" value="1"/>
</dbReference>
<keyword evidence="2" id="KW-0813">Transport</keyword>
<evidence type="ECO:0000256" key="10">
    <source>
        <dbReference type="SAM" id="MobiDB-lite"/>
    </source>
</evidence>
<dbReference type="CDD" id="cd20070">
    <property type="entry name" value="5TM_YidC_Alb3"/>
    <property type="match status" value="1"/>
</dbReference>
<keyword evidence="8" id="KW-0143">Chaperone</keyword>
<keyword evidence="3" id="KW-1003">Cell membrane</keyword>
<feature type="region of interest" description="Disordered" evidence="10">
    <location>
        <begin position="347"/>
        <end position="380"/>
    </location>
</feature>
<evidence type="ECO:0000256" key="9">
    <source>
        <dbReference type="RuleBase" id="RU003945"/>
    </source>
</evidence>
<comment type="caution">
    <text evidence="13">The sequence shown here is derived from an EMBL/GenBank/DDBJ whole genome shotgun (WGS) entry which is preliminary data.</text>
</comment>
<name>A0ABT2RTI4_9FIRM</name>
<feature type="domain" description="Membrane insertase YidC/Oxa/ALB C-terminal" evidence="12">
    <location>
        <begin position="41"/>
        <end position="327"/>
    </location>
</feature>
<evidence type="ECO:0000256" key="2">
    <source>
        <dbReference type="ARBA" id="ARBA00022448"/>
    </source>
</evidence>
<dbReference type="RefSeq" id="WP_158361293.1">
    <property type="nucleotide sequence ID" value="NZ_JAOQKC010000001.1"/>
</dbReference>
<evidence type="ECO:0000313" key="14">
    <source>
        <dbReference type="Proteomes" id="UP001652461"/>
    </source>
</evidence>
<feature type="transmembrane region" description="Helical" evidence="11">
    <location>
        <begin position="40"/>
        <end position="60"/>
    </location>
</feature>
<comment type="subcellular location">
    <subcellularLocation>
        <location evidence="1">Cell membrane</location>
        <topology evidence="1">Multi-pass membrane protein</topology>
    </subcellularLocation>
    <subcellularLocation>
        <location evidence="9">Membrane</location>
        <topology evidence="9">Multi-pass membrane protein</topology>
    </subcellularLocation>
</comment>
<dbReference type="InterPro" id="IPR028055">
    <property type="entry name" value="YidC/Oxa/ALB_C"/>
</dbReference>
<gene>
    <name evidence="13" type="ORF">OCV63_00175</name>
</gene>
<evidence type="ECO:0000256" key="3">
    <source>
        <dbReference type="ARBA" id="ARBA00022475"/>
    </source>
</evidence>
<keyword evidence="6 11" id="KW-1133">Transmembrane helix</keyword>
<protein>
    <submittedName>
        <fullName evidence="13">YidC/Oxa1 family membrane protein insertase</fullName>
    </submittedName>
</protein>
<evidence type="ECO:0000259" key="12">
    <source>
        <dbReference type="Pfam" id="PF02096"/>
    </source>
</evidence>
<accession>A0ABT2RTI4</accession>
<proteinExistence type="inferred from homology"/>
<evidence type="ECO:0000256" key="5">
    <source>
        <dbReference type="ARBA" id="ARBA00022927"/>
    </source>
</evidence>
<evidence type="ECO:0000256" key="4">
    <source>
        <dbReference type="ARBA" id="ARBA00022692"/>
    </source>
</evidence>
<organism evidence="13 14">
    <name type="scientific">Laedolimicola ammoniilytica</name>
    <dbReference type="NCBI Taxonomy" id="2981771"/>
    <lineage>
        <taxon>Bacteria</taxon>
        <taxon>Bacillati</taxon>
        <taxon>Bacillota</taxon>
        <taxon>Clostridia</taxon>
        <taxon>Lachnospirales</taxon>
        <taxon>Lachnospiraceae</taxon>
        <taxon>Laedolimicola</taxon>
    </lineage>
</organism>
<dbReference type="NCBIfam" id="TIGR03592">
    <property type="entry name" value="yidC_oxa1_cterm"/>
    <property type="match status" value="1"/>
</dbReference>
<dbReference type="PANTHER" id="PTHR12428">
    <property type="entry name" value="OXA1"/>
    <property type="match status" value="1"/>
</dbReference>
<reference evidence="13 14" key="1">
    <citation type="journal article" date="2021" name="ISME Commun">
        <title>Automated analysis of genomic sequences facilitates high-throughput and comprehensive description of bacteria.</title>
        <authorList>
            <person name="Hitch T.C.A."/>
        </authorList>
    </citation>
    <scope>NUCLEOTIDE SEQUENCE [LARGE SCALE GENOMIC DNA]</scope>
    <source>
        <strain evidence="13 14">Sanger_04</strain>
    </source>
</reference>
<evidence type="ECO:0000256" key="6">
    <source>
        <dbReference type="ARBA" id="ARBA00022989"/>
    </source>
</evidence>
<dbReference type="PANTHER" id="PTHR12428:SF65">
    <property type="entry name" value="CYTOCHROME C OXIDASE ASSEMBLY PROTEIN COX18, MITOCHONDRIAL"/>
    <property type="match status" value="1"/>
</dbReference>
<dbReference type="InterPro" id="IPR047196">
    <property type="entry name" value="YidC_ALB_C"/>
</dbReference>
<evidence type="ECO:0000256" key="1">
    <source>
        <dbReference type="ARBA" id="ARBA00004651"/>
    </source>
</evidence>
<evidence type="ECO:0000256" key="11">
    <source>
        <dbReference type="SAM" id="Phobius"/>
    </source>
</evidence>
<feature type="transmembrane region" description="Helical" evidence="11">
    <location>
        <begin position="242"/>
        <end position="261"/>
    </location>
</feature>
<dbReference type="EMBL" id="JAOQKC010000001">
    <property type="protein sequence ID" value="MCU6695320.1"/>
    <property type="molecule type" value="Genomic_DNA"/>
</dbReference>
<keyword evidence="7 11" id="KW-0472">Membrane</keyword>
<keyword evidence="5" id="KW-0653">Protein transport</keyword>
<dbReference type="InterPro" id="IPR001708">
    <property type="entry name" value="YidC/ALB3/OXA1/COX18"/>
</dbReference>